<keyword evidence="1" id="KW-1133">Transmembrane helix</keyword>
<evidence type="ECO:0000313" key="2">
    <source>
        <dbReference type="EMBL" id="MBF9239616.1"/>
    </source>
</evidence>
<accession>A0ABS0IMP6</accession>
<organism evidence="2 3">
    <name type="scientific">Hymenobacter jeongseonensis</name>
    <dbReference type="NCBI Taxonomy" id="2791027"/>
    <lineage>
        <taxon>Bacteria</taxon>
        <taxon>Pseudomonadati</taxon>
        <taxon>Bacteroidota</taxon>
        <taxon>Cytophagia</taxon>
        <taxon>Cytophagales</taxon>
        <taxon>Hymenobacteraceae</taxon>
        <taxon>Hymenobacter</taxon>
    </lineage>
</organism>
<feature type="transmembrane region" description="Helical" evidence="1">
    <location>
        <begin position="87"/>
        <end position="110"/>
    </location>
</feature>
<feature type="transmembrane region" description="Helical" evidence="1">
    <location>
        <begin position="50"/>
        <end position="67"/>
    </location>
</feature>
<keyword evidence="1" id="KW-0472">Membrane</keyword>
<gene>
    <name evidence="2" type="ORF">I2I05_19645</name>
</gene>
<reference evidence="2 3" key="1">
    <citation type="submission" date="2020-11" db="EMBL/GenBank/DDBJ databases">
        <authorList>
            <person name="Kim M.K."/>
        </authorList>
    </citation>
    <scope>NUCLEOTIDE SEQUENCE [LARGE SCALE GENOMIC DNA]</scope>
    <source>
        <strain evidence="2 3">BT683</strain>
    </source>
</reference>
<feature type="transmembrane region" description="Helical" evidence="1">
    <location>
        <begin position="20"/>
        <end position="38"/>
    </location>
</feature>
<protein>
    <submittedName>
        <fullName evidence="2">Uncharacterized protein</fullName>
    </submittedName>
</protein>
<proteinExistence type="predicted"/>
<evidence type="ECO:0000256" key="1">
    <source>
        <dbReference type="SAM" id="Phobius"/>
    </source>
</evidence>
<sequence length="118" mass="13229">MSHNTGRYWGGAALGAYGPVETGLLLNAIALSLVLARLLDVEWALDKHPVAFVALAGGVQVGAFWYYNRRSWRILNRYQDAEWVNRLPLVLVVMTYYALSFGLALLCALYRNHNGVFK</sequence>
<evidence type="ECO:0000313" key="3">
    <source>
        <dbReference type="Proteomes" id="UP000597617"/>
    </source>
</evidence>
<name>A0ABS0IMP6_9BACT</name>
<keyword evidence="1" id="KW-0812">Transmembrane</keyword>
<keyword evidence="3" id="KW-1185">Reference proteome</keyword>
<comment type="caution">
    <text evidence="2">The sequence shown here is derived from an EMBL/GenBank/DDBJ whole genome shotgun (WGS) entry which is preliminary data.</text>
</comment>
<dbReference type="EMBL" id="JADQDQ010000015">
    <property type="protein sequence ID" value="MBF9239616.1"/>
    <property type="molecule type" value="Genomic_DNA"/>
</dbReference>
<dbReference type="RefSeq" id="WP_196283968.1">
    <property type="nucleotide sequence ID" value="NZ_JADQDQ010000015.1"/>
</dbReference>
<dbReference type="Proteomes" id="UP000597617">
    <property type="component" value="Unassembled WGS sequence"/>
</dbReference>